<sequence>MAFEPGNPRPRTQQAAVARPPILESTFSPGSRSGRVQAQSRLRTQQFDQSIVQLIPPQN</sequence>
<organism evidence="2 3">
    <name type="scientific">Plakobranchus ocellatus</name>
    <dbReference type="NCBI Taxonomy" id="259542"/>
    <lineage>
        <taxon>Eukaryota</taxon>
        <taxon>Metazoa</taxon>
        <taxon>Spiralia</taxon>
        <taxon>Lophotrochozoa</taxon>
        <taxon>Mollusca</taxon>
        <taxon>Gastropoda</taxon>
        <taxon>Heterobranchia</taxon>
        <taxon>Euthyneura</taxon>
        <taxon>Panpulmonata</taxon>
        <taxon>Sacoglossa</taxon>
        <taxon>Placobranchoidea</taxon>
        <taxon>Plakobranchidae</taxon>
        <taxon>Plakobranchus</taxon>
    </lineage>
</organism>
<protein>
    <submittedName>
        <fullName evidence="2">Uncharacterized protein</fullName>
    </submittedName>
</protein>
<dbReference type="EMBL" id="BLXT01006098">
    <property type="protein sequence ID" value="GFO28903.1"/>
    <property type="molecule type" value="Genomic_DNA"/>
</dbReference>
<evidence type="ECO:0000313" key="3">
    <source>
        <dbReference type="Proteomes" id="UP000735302"/>
    </source>
</evidence>
<accession>A0AAV4CD58</accession>
<evidence type="ECO:0000256" key="1">
    <source>
        <dbReference type="SAM" id="MobiDB-lite"/>
    </source>
</evidence>
<dbReference type="Proteomes" id="UP000735302">
    <property type="component" value="Unassembled WGS sequence"/>
</dbReference>
<reference evidence="2 3" key="1">
    <citation type="journal article" date="2021" name="Elife">
        <title>Chloroplast acquisition without the gene transfer in kleptoplastic sea slugs, Plakobranchus ocellatus.</title>
        <authorList>
            <person name="Maeda T."/>
            <person name="Takahashi S."/>
            <person name="Yoshida T."/>
            <person name="Shimamura S."/>
            <person name="Takaki Y."/>
            <person name="Nagai Y."/>
            <person name="Toyoda A."/>
            <person name="Suzuki Y."/>
            <person name="Arimoto A."/>
            <person name="Ishii H."/>
            <person name="Satoh N."/>
            <person name="Nishiyama T."/>
            <person name="Hasebe M."/>
            <person name="Maruyama T."/>
            <person name="Minagawa J."/>
            <person name="Obokata J."/>
            <person name="Shigenobu S."/>
        </authorList>
    </citation>
    <scope>NUCLEOTIDE SEQUENCE [LARGE SCALE GENOMIC DNA]</scope>
</reference>
<feature type="region of interest" description="Disordered" evidence="1">
    <location>
        <begin position="1"/>
        <end position="59"/>
    </location>
</feature>
<proteinExistence type="predicted"/>
<keyword evidence="3" id="KW-1185">Reference proteome</keyword>
<comment type="caution">
    <text evidence="2">The sequence shown here is derived from an EMBL/GenBank/DDBJ whole genome shotgun (WGS) entry which is preliminary data.</text>
</comment>
<evidence type="ECO:0000313" key="2">
    <source>
        <dbReference type="EMBL" id="GFO28903.1"/>
    </source>
</evidence>
<feature type="compositionally biased region" description="Polar residues" evidence="1">
    <location>
        <begin position="25"/>
        <end position="59"/>
    </location>
</feature>
<feature type="non-terminal residue" evidence="2">
    <location>
        <position position="59"/>
    </location>
</feature>
<gene>
    <name evidence="2" type="ORF">PoB_005540800</name>
</gene>
<dbReference type="AlphaFoldDB" id="A0AAV4CD58"/>
<name>A0AAV4CD58_9GAST</name>